<evidence type="ECO:0000256" key="4">
    <source>
        <dbReference type="ARBA" id="ARBA00022490"/>
    </source>
</evidence>
<comment type="similarity">
    <text evidence="3">Belongs to the Nudix hydrolase family. DCP2 subfamily.</text>
</comment>
<dbReference type="InterPro" id="IPR036189">
    <property type="entry name" value="DCP2_BoxA_sf"/>
</dbReference>
<accession>S3D5J1</accession>
<evidence type="ECO:0000313" key="12">
    <source>
        <dbReference type="Proteomes" id="UP000016922"/>
    </source>
</evidence>
<name>S3D5J1_GLAL2</name>
<proteinExistence type="inferred from homology"/>
<dbReference type="FunFam" id="3.90.79.10:FF:000003">
    <property type="entry name" value="M7GpppN-mRNA hydrolase isoform 2"/>
    <property type="match status" value="1"/>
</dbReference>
<dbReference type="InterPro" id="IPR007722">
    <property type="entry name" value="DCP2_BoxA"/>
</dbReference>
<dbReference type="KEGG" id="glz:GLAREA_06740"/>
<dbReference type="SUPFAM" id="SSF140586">
    <property type="entry name" value="Dcp2 domain-like"/>
    <property type="match status" value="1"/>
</dbReference>
<dbReference type="PANTHER" id="PTHR23114">
    <property type="entry name" value="M7GPPPN-MRNA HYDROLASE"/>
    <property type="match status" value="1"/>
</dbReference>
<dbReference type="PANTHER" id="PTHR23114:SF17">
    <property type="entry name" value="M7GPPPN-MRNA HYDROLASE"/>
    <property type="match status" value="1"/>
</dbReference>
<dbReference type="SUPFAM" id="SSF55811">
    <property type="entry name" value="Nudix"/>
    <property type="match status" value="1"/>
</dbReference>
<evidence type="ECO:0000256" key="3">
    <source>
        <dbReference type="ARBA" id="ARBA00005279"/>
    </source>
</evidence>
<dbReference type="eggNOG" id="KOG2937">
    <property type="taxonomic scope" value="Eukaryota"/>
</dbReference>
<dbReference type="GO" id="GO:0000290">
    <property type="term" value="P:deadenylation-dependent decapping of nuclear-transcribed mRNA"/>
    <property type="evidence" value="ECO:0007669"/>
    <property type="project" value="InterPro"/>
</dbReference>
<feature type="region of interest" description="Disordered" evidence="9">
    <location>
        <begin position="348"/>
        <end position="406"/>
    </location>
</feature>
<feature type="region of interest" description="Disordered" evidence="9">
    <location>
        <begin position="790"/>
        <end position="845"/>
    </location>
</feature>
<dbReference type="AlphaFoldDB" id="S3D5J1"/>
<gene>
    <name evidence="11" type="ORF">GLAREA_06740</name>
</gene>
<dbReference type="Gene3D" id="1.10.10.1050">
    <property type="entry name" value="Dcp2, box A domain"/>
    <property type="match status" value="1"/>
</dbReference>
<organism evidence="11 12">
    <name type="scientific">Glarea lozoyensis (strain ATCC 20868 / MF5171)</name>
    <dbReference type="NCBI Taxonomy" id="1116229"/>
    <lineage>
        <taxon>Eukaryota</taxon>
        <taxon>Fungi</taxon>
        <taxon>Dikarya</taxon>
        <taxon>Ascomycota</taxon>
        <taxon>Pezizomycotina</taxon>
        <taxon>Leotiomycetes</taxon>
        <taxon>Helotiales</taxon>
        <taxon>Helotiaceae</taxon>
        <taxon>Glarea</taxon>
    </lineage>
</organism>
<dbReference type="EMBL" id="KE145357">
    <property type="protein sequence ID" value="EPE33727.1"/>
    <property type="molecule type" value="Genomic_DNA"/>
</dbReference>
<dbReference type="GeneID" id="19465793"/>
<dbReference type="FunFam" id="1.10.10.1050:FF:000003">
    <property type="entry name" value="Decapping enzyme Dcp2, putative"/>
    <property type="match status" value="1"/>
</dbReference>
<evidence type="ECO:0000256" key="5">
    <source>
        <dbReference type="ARBA" id="ARBA00022723"/>
    </source>
</evidence>
<dbReference type="STRING" id="1116229.S3D5J1"/>
<feature type="domain" description="Nudix hydrolase" evidence="10">
    <location>
        <begin position="95"/>
        <end position="227"/>
    </location>
</feature>
<evidence type="ECO:0000256" key="7">
    <source>
        <dbReference type="ARBA" id="ARBA00022884"/>
    </source>
</evidence>
<keyword evidence="4" id="KW-0963">Cytoplasm</keyword>
<dbReference type="GO" id="GO:0140933">
    <property type="term" value="F:5'-(N(7)-methylguanosine 5'-triphospho)-[mRNA] hydrolase activity"/>
    <property type="evidence" value="ECO:0007669"/>
    <property type="project" value="InterPro"/>
</dbReference>
<evidence type="ECO:0000256" key="9">
    <source>
        <dbReference type="SAM" id="MobiDB-lite"/>
    </source>
</evidence>
<feature type="region of interest" description="Disordered" evidence="9">
    <location>
        <begin position="420"/>
        <end position="441"/>
    </location>
</feature>
<feature type="region of interest" description="Disordered" evidence="9">
    <location>
        <begin position="468"/>
        <end position="490"/>
    </location>
</feature>
<dbReference type="Pfam" id="PF00293">
    <property type="entry name" value="NUDIX"/>
    <property type="match status" value="1"/>
</dbReference>
<feature type="region of interest" description="Disordered" evidence="9">
    <location>
        <begin position="688"/>
        <end position="760"/>
    </location>
</feature>
<dbReference type="GO" id="GO:0000184">
    <property type="term" value="P:nuclear-transcribed mRNA catabolic process, nonsense-mediated decay"/>
    <property type="evidence" value="ECO:0007669"/>
    <property type="project" value="InterPro"/>
</dbReference>
<dbReference type="Proteomes" id="UP000016922">
    <property type="component" value="Unassembled WGS sequence"/>
</dbReference>
<dbReference type="SMART" id="SM01125">
    <property type="entry name" value="DCP2"/>
    <property type="match status" value="1"/>
</dbReference>
<dbReference type="GO" id="GO:0030145">
    <property type="term" value="F:manganese ion binding"/>
    <property type="evidence" value="ECO:0007669"/>
    <property type="project" value="InterPro"/>
</dbReference>
<dbReference type="HOGENOM" id="CLU_008108_4_0_1"/>
<feature type="compositionally biased region" description="Pro residues" evidence="9">
    <location>
        <begin position="382"/>
        <end position="399"/>
    </location>
</feature>
<evidence type="ECO:0000256" key="1">
    <source>
        <dbReference type="ARBA" id="ARBA00001936"/>
    </source>
</evidence>
<dbReference type="InterPro" id="IPR015797">
    <property type="entry name" value="NUDIX_hydrolase-like_dom_sf"/>
</dbReference>
<keyword evidence="12" id="KW-1185">Reference proteome</keyword>
<keyword evidence="8" id="KW-0464">Manganese</keyword>
<dbReference type="CDD" id="cd03672">
    <property type="entry name" value="NUDIX_Dcp2p_Nudt20"/>
    <property type="match status" value="1"/>
</dbReference>
<evidence type="ECO:0000256" key="2">
    <source>
        <dbReference type="ARBA" id="ARBA00004496"/>
    </source>
</evidence>
<evidence type="ECO:0000256" key="8">
    <source>
        <dbReference type="ARBA" id="ARBA00023211"/>
    </source>
</evidence>
<dbReference type="InterPro" id="IPR020084">
    <property type="entry name" value="NUDIX_hydrolase_CS"/>
</dbReference>
<comment type="cofactor">
    <cofactor evidence="1">
        <name>Mn(2+)</name>
        <dbReference type="ChEBI" id="CHEBI:29035"/>
    </cofactor>
</comment>
<feature type="region of interest" description="Disordered" evidence="9">
    <location>
        <begin position="278"/>
        <end position="299"/>
    </location>
</feature>
<protein>
    <submittedName>
        <fullName evidence="11">Dcp2</fullName>
    </submittedName>
</protein>
<feature type="region of interest" description="Disordered" evidence="9">
    <location>
        <begin position="538"/>
        <end position="567"/>
    </location>
</feature>
<dbReference type="OrthoDB" id="18996at2759"/>
<keyword evidence="6" id="KW-0378">Hydrolase</keyword>
<keyword evidence="5" id="KW-0479">Metal-binding</keyword>
<evidence type="ECO:0000259" key="10">
    <source>
        <dbReference type="PROSITE" id="PS51462"/>
    </source>
</evidence>
<dbReference type="GO" id="GO:0000932">
    <property type="term" value="C:P-body"/>
    <property type="evidence" value="ECO:0007669"/>
    <property type="project" value="TreeGrafter"/>
</dbReference>
<sequence length="862" mass="94268">MTEANFTLEEWLDDLCVRFILNLPEEDLKDIARICFQVEEAQWFYEDFIRPLDPSLPSMTLRTFCMRIFAHCPLLSAFSETHHMRAFENFMEYKTRIPVRGAIMLNENMDSVVLVKGWKKGASWSFPRGKIAKDEDDLTCAVREVYEETGLELETAGLVPAERDVKSIEVNMRDQNMRLFVFRNVPMDTQFAPRTRKEISKIQWWPLSDLPAFRKKGNQQENMPNASPNKFYMVAPFLVHLRKWVIEQKKKDAKQAKRTTSNQYLATANMENDDFLTEEDQGAESAAQASTYERGPAPELDTAAGATAALTRMLQIQPATQGLQPEAMAQEANQKGSALLALLHGKPAVSSQPIPGNAPPRTPMENIDTNPSMPKTPHHYPPKPPPFSSMPPPPSFPLPRPDDAFSYQLPHLQNNQMQNRPQFQHPQNMGPQYPPRGPNNQHHYQPTHLIHPQPLPPHVQKAVFTGGPVHAPAMPQPAQQAPPPPLQSTVSVTVSNPQFPGLHAPMVAQSVEPKPKLTAHSLALLSAFKKNDSAGVASNESELPLRGFPPPPALRSQPQELPAVEAQPHQANIPPPIFVHSHVGAVEKSALTPRQPISESQKSALLGIFKSPITPAASLAVPLSATALPTNGTPSAVELSAVEPLSRDASTTSNLLNARRTPDHMAVPETIPVFNPESNLPYHATSILSRPAKERQAEVQPKTTNGRSKRNTGKAPERANDNPAAAESPAKFQPQILKRPVMGSSPKPVASPTAMTMSPPALLNHASSARTPVQATGHQQALLNLFAKAQTPTTTPPSQGDFTGASQMLPPLKPAARSRVGSLASGTGDGAASRRGSQTPISPADRGFLLSYLDDVAKGSQR</sequence>
<keyword evidence="7" id="KW-0694">RNA-binding</keyword>
<dbReference type="OMA" id="HYHHITA"/>
<dbReference type="RefSeq" id="XP_008078879.1">
    <property type="nucleotide sequence ID" value="XM_008080688.1"/>
</dbReference>
<dbReference type="PROSITE" id="PS00893">
    <property type="entry name" value="NUDIX_BOX"/>
    <property type="match status" value="1"/>
</dbReference>
<feature type="compositionally biased region" description="Polar residues" evidence="9">
    <location>
        <begin position="420"/>
        <end position="430"/>
    </location>
</feature>
<evidence type="ECO:0000313" key="11">
    <source>
        <dbReference type="EMBL" id="EPE33727.1"/>
    </source>
</evidence>
<reference evidence="11 12" key="1">
    <citation type="journal article" date="2013" name="BMC Genomics">
        <title>Genomics-driven discovery of the pneumocandin biosynthetic gene cluster in the fungus Glarea lozoyensis.</title>
        <authorList>
            <person name="Chen L."/>
            <person name="Yue Q."/>
            <person name="Zhang X."/>
            <person name="Xiang M."/>
            <person name="Wang C."/>
            <person name="Li S."/>
            <person name="Che Y."/>
            <person name="Ortiz-Lopez F.J."/>
            <person name="Bills G.F."/>
            <person name="Liu X."/>
            <person name="An Z."/>
        </authorList>
    </citation>
    <scope>NUCLEOTIDE SEQUENCE [LARGE SCALE GENOMIC DNA]</scope>
    <source>
        <strain evidence="12">ATCC 20868 / MF5171</strain>
    </source>
</reference>
<dbReference type="PROSITE" id="PS51462">
    <property type="entry name" value="NUDIX"/>
    <property type="match status" value="1"/>
</dbReference>
<feature type="compositionally biased region" description="Polar residues" evidence="9">
    <location>
        <begin position="790"/>
        <end position="806"/>
    </location>
</feature>
<dbReference type="InterPro" id="IPR044099">
    <property type="entry name" value="Dcp2_NUDIX"/>
</dbReference>
<dbReference type="GO" id="GO:0003723">
    <property type="term" value="F:RNA binding"/>
    <property type="evidence" value="ECO:0007669"/>
    <property type="project" value="UniProtKB-KW"/>
</dbReference>
<dbReference type="Gene3D" id="3.90.79.10">
    <property type="entry name" value="Nucleoside Triphosphate Pyrophosphohydrolase"/>
    <property type="match status" value="1"/>
</dbReference>
<evidence type="ECO:0000256" key="6">
    <source>
        <dbReference type="ARBA" id="ARBA00022801"/>
    </source>
</evidence>
<dbReference type="Pfam" id="PF05026">
    <property type="entry name" value="DCP2"/>
    <property type="match status" value="1"/>
</dbReference>
<comment type="subcellular location">
    <subcellularLocation>
        <location evidence="2">Cytoplasm</location>
    </subcellularLocation>
</comment>
<dbReference type="InterPro" id="IPR000086">
    <property type="entry name" value="NUDIX_hydrolase_dom"/>
</dbReference>